<gene>
    <name evidence="2" type="ORF">BKA19_1654</name>
</gene>
<dbReference type="Proteomes" id="UP000292507">
    <property type="component" value="Unassembled WGS sequence"/>
</dbReference>
<name>A0A4Q7Y5Q3_9ACTN</name>
<reference evidence="2 3" key="1">
    <citation type="submission" date="2019-02" db="EMBL/GenBank/DDBJ databases">
        <title>Sequencing the genomes of 1000 actinobacteria strains.</title>
        <authorList>
            <person name="Klenk H.-P."/>
        </authorList>
    </citation>
    <scope>NUCLEOTIDE SEQUENCE [LARGE SCALE GENOMIC DNA]</scope>
    <source>
        <strain evidence="2 3">DSM 44509</strain>
    </source>
</reference>
<dbReference type="RefSeq" id="WP_104530268.1">
    <property type="nucleotide sequence ID" value="NZ_POQT01000046.1"/>
</dbReference>
<dbReference type="EMBL" id="SHKV01000001">
    <property type="protein sequence ID" value="RZU31968.1"/>
    <property type="molecule type" value="Genomic_DNA"/>
</dbReference>
<dbReference type="AlphaFoldDB" id="A0A4Q7Y5Q3"/>
<comment type="caution">
    <text evidence="2">The sequence shown here is derived from an EMBL/GenBank/DDBJ whole genome shotgun (WGS) entry which is preliminary data.</text>
</comment>
<dbReference type="OrthoDB" id="5193321at2"/>
<feature type="region of interest" description="Disordered" evidence="1">
    <location>
        <begin position="72"/>
        <end position="93"/>
    </location>
</feature>
<accession>A0A4Q7Y5Q3</accession>
<evidence type="ECO:0000313" key="3">
    <source>
        <dbReference type="Proteomes" id="UP000292507"/>
    </source>
</evidence>
<sequence length="93" mass="9985">MESFAPHQETYWLVQPLLEAGLPLEEVQDLVCRLGFAAVVCDSRTLDSRARELVGDRSADVRAAWVETIGRMIGPPPADPGPAAPPVRPAPPG</sequence>
<protein>
    <submittedName>
        <fullName evidence="2">Uncharacterized protein</fullName>
    </submittedName>
</protein>
<feature type="compositionally biased region" description="Pro residues" evidence="1">
    <location>
        <begin position="74"/>
        <end position="93"/>
    </location>
</feature>
<evidence type="ECO:0000256" key="1">
    <source>
        <dbReference type="SAM" id="MobiDB-lite"/>
    </source>
</evidence>
<evidence type="ECO:0000313" key="2">
    <source>
        <dbReference type="EMBL" id="RZU31968.1"/>
    </source>
</evidence>
<organism evidence="2 3">
    <name type="scientific">Blastococcus saxobsidens</name>
    <dbReference type="NCBI Taxonomy" id="138336"/>
    <lineage>
        <taxon>Bacteria</taxon>
        <taxon>Bacillati</taxon>
        <taxon>Actinomycetota</taxon>
        <taxon>Actinomycetes</taxon>
        <taxon>Geodermatophilales</taxon>
        <taxon>Geodermatophilaceae</taxon>
        <taxon>Blastococcus</taxon>
    </lineage>
</organism>
<proteinExistence type="predicted"/>
<keyword evidence="3" id="KW-1185">Reference proteome</keyword>